<dbReference type="Gene3D" id="1.10.10.60">
    <property type="entry name" value="Homeodomain-like"/>
    <property type="match status" value="1"/>
</dbReference>
<proteinExistence type="predicted"/>
<dbReference type="GO" id="GO:0008168">
    <property type="term" value="F:methyltransferase activity"/>
    <property type="evidence" value="ECO:0007669"/>
    <property type="project" value="InterPro"/>
</dbReference>
<dbReference type="PROSITE" id="PS01124">
    <property type="entry name" value="HTH_ARAC_FAMILY_2"/>
    <property type="match status" value="1"/>
</dbReference>
<feature type="domain" description="HTH araC/xylS-type" evidence="2">
    <location>
        <begin position="96"/>
        <end position="145"/>
    </location>
</feature>
<evidence type="ECO:0000256" key="1">
    <source>
        <dbReference type="ARBA" id="ARBA00023159"/>
    </source>
</evidence>
<dbReference type="GO" id="GO:0043565">
    <property type="term" value="F:sequence-specific DNA binding"/>
    <property type="evidence" value="ECO:0007669"/>
    <property type="project" value="InterPro"/>
</dbReference>
<dbReference type="InterPro" id="IPR035451">
    <property type="entry name" value="Ada-like_dom_sf"/>
</dbReference>
<dbReference type="GO" id="GO:0008270">
    <property type="term" value="F:zinc ion binding"/>
    <property type="evidence" value="ECO:0007669"/>
    <property type="project" value="InterPro"/>
</dbReference>
<dbReference type="InterPro" id="IPR018060">
    <property type="entry name" value="HTH_AraC"/>
</dbReference>
<sequence>MVLSDPKERCQPPLAIQPLHRPSSNWHTLTRRITPKIPFYYGVLTTNIFCRPTCTARLARRINVRYFSTPSAAKAAGYKACLRCKPDDELFIGDAEEVVMKLLDALGKKIRGLNALSKEVGVTKSYLCRVFKSVMGMTIGEYVKEFETGGKGESIIVLPSVYEAGMAYIPTPTEESIVVGVAKDSPNAIADSNTHTHISDEEISNDLDTDFDLNEWIYTEDFPRSMDLAIP</sequence>
<accession>A0A4S9B1Q6</accession>
<dbReference type="InterPro" id="IPR004026">
    <property type="entry name" value="Ada_DNA_repair_Zn-bd"/>
</dbReference>
<dbReference type="GO" id="GO:0006281">
    <property type="term" value="P:DNA repair"/>
    <property type="evidence" value="ECO:0007669"/>
    <property type="project" value="InterPro"/>
</dbReference>
<protein>
    <recommendedName>
        <fullName evidence="2">HTH araC/xylS-type domain-containing protein</fullName>
    </recommendedName>
</protein>
<keyword evidence="1" id="KW-0010">Activator</keyword>
<dbReference type="GO" id="GO:0003700">
    <property type="term" value="F:DNA-binding transcription factor activity"/>
    <property type="evidence" value="ECO:0007669"/>
    <property type="project" value="InterPro"/>
</dbReference>
<evidence type="ECO:0000313" key="4">
    <source>
        <dbReference type="Proteomes" id="UP000304928"/>
    </source>
</evidence>
<dbReference type="AlphaFoldDB" id="A0A4S9B1Q6"/>
<reference evidence="3 4" key="1">
    <citation type="submission" date="2018-10" db="EMBL/GenBank/DDBJ databases">
        <title>Fifty Aureobasidium pullulans genomes reveal a recombining polyextremotolerant generalist.</title>
        <authorList>
            <person name="Gostincar C."/>
            <person name="Turk M."/>
            <person name="Zajc J."/>
            <person name="Gunde-Cimerman N."/>
        </authorList>
    </citation>
    <scope>NUCLEOTIDE SEQUENCE [LARGE SCALE GENOMIC DNA]</scope>
    <source>
        <strain evidence="3 4">EXF-10507</strain>
    </source>
</reference>
<evidence type="ECO:0000259" key="2">
    <source>
        <dbReference type="PROSITE" id="PS01124"/>
    </source>
</evidence>
<comment type="caution">
    <text evidence="3">The sequence shown here is derived from an EMBL/GenBank/DDBJ whole genome shotgun (WGS) entry which is preliminary data.</text>
</comment>
<evidence type="ECO:0000313" key="3">
    <source>
        <dbReference type="EMBL" id="THW86559.1"/>
    </source>
</evidence>
<dbReference type="Pfam" id="PF02805">
    <property type="entry name" value="Ada_Zn_binding"/>
    <property type="match status" value="1"/>
</dbReference>
<name>A0A4S9B1Q6_AURPU</name>
<organism evidence="3 4">
    <name type="scientific">Aureobasidium pullulans</name>
    <name type="common">Black yeast</name>
    <name type="synonym">Pullularia pullulans</name>
    <dbReference type="NCBI Taxonomy" id="5580"/>
    <lineage>
        <taxon>Eukaryota</taxon>
        <taxon>Fungi</taxon>
        <taxon>Dikarya</taxon>
        <taxon>Ascomycota</taxon>
        <taxon>Pezizomycotina</taxon>
        <taxon>Dothideomycetes</taxon>
        <taxon>Dothideomycetidae</taxon>
        <taxon>Dothideales</taxon>
        <taxon>Saccotheciaceae</taxon>
        <taxon>Aureobasidium</taxon>
    </lineage>
</organism>
<dbReference type="SUPFAM" id="SSF57884">
    <property type="entry name" value="Ada DNA repair protein, N-terminal domain (N-Ada 10)"/>
    <property type="match status" value="1"/>
</dbReference>
<dbReference type="EMBL" id="QZAR01000147">
    <property type="protein sequence ID" value="THW86559.1"/>
    <property type="molecule type" value="Genomic_DNA"/>
</dbReference>
<dbReference type="Gene3D" id="3.40.10.10">
    <property type="entry name" value="DNA Methylphosphotriester Repair Domain"/>
    <property type="match status" value="1"/>
</dbReference>
<gene>
    <name evidence="3" type="ORF">D6D15_07296</name>
</gene>
<dbReference type="Proteomes" id="UP000304928">
    <property type="component" value="Unassembled WGS sequence"/>
</dbReference>